<dbReference type="InterPro" id="IPR002716">
    <property type="entry name" value="PIN_dom"/>
</dbReference>
<dbReference type="Gene3D" id="3.40.50.1010">
    <property type="entry name" value="5'-nuclease"/>
    <property type="match status" value="1"/>
</dbReference>
<dbReference type="SUPFAM" id="SSF88723">
    <property type="entry name" value="PIN domain-like"/>
    <property type="match status" value="1"/>
</dbReference>
<comment type="caution">
    <text evidence="2">The sequence shown here is derived from an EMBL/GenBank/DDBJ whole genome shotgun (WGS) entry which is preliminary data.</text>
</comment>
<reference evidence="2" key="1">
    <citation type="journal article" date="2015" name="Nature">
        <title>Complex archaea that bridge the gap between prokaryotes and eukaryotes.</title>
        <authorList>
            <person name="Spang A."/>
            <person name="Saw J.H."/>
            <person name="Jorgensen S.L."/>
            <person name="Zaremba-Niedzwiedzka K."/>
            <person name="Martijn J."/>
            <person name="Lind A.E."/>
            <person name="van Eijk R."/>
            <person name="Schleper C."/>
            <person name="Guy L."/>
            <person name="Ettema T.J."/>
        </authorList>
    </citation>
    <scope>NUCLEOTIDE SEQUENCE</scope>
</reference>
<dbReference type="EMBL" id="LAZR01001176">
    <property type="protein sequence ID" value="KKN49244.1"/>
    <property type="molecule type" value="Genomic_DNA"/>
</dbReference>
<accession>A0A0F9R399</accession>
<gene>
    <name evidence="2" type="ORF">LCGC14_0644720</name>
</gene>
<evidence type="ECO:0000259" key="1">
    <source>
        <dbReference type="Pfam" id="PF01850"/>
    </source>
</evidence>
<organism evidence="2">
    <name type="scientific">marine sediment metagenome</name>
    <dbReference type="NCBI Taxonomy" id="412755"/>
    <lineage>
        <taxon>unclassified sequences</taxon>
        <taxon>metagenomes</taxon>
        <taxon>ecological metagenomes</taxon>
    </lineage>
</organism>
<evidence type="ECO:0000313" key="2">
    <source>
        <dbReference type="EMBL" id="KKN49244.1"/>
    </source>
</evidence>
<dbReference type="AlphaFoldDB" id="A0A0F9R399"/>
<dbReference type="Pfam" id="PF01850">
    <property type="entry name" value="PIN"/>
    <property type="match status" value="1"/>
</dbReference>
<name>A0A0F9R399_9ZZZZ</name>
<feature type="domain" description="PIN" evidence="1">
    <location>
        <begin position="5"/>
        <end position="118"/>
    </location>
</feature>
<proteinExistence type="predicted"/>
<protein>
    <recommendedName>
        <fullName evidence="1">PIN domain-containing protein</fullName>
    </recommendedName>
</protein>
<dbReference type="InterPro" id="IPR029060">
    <property type="entry name" value="PIN-like_dom_sf"/>
</dbReference>
<sequence>MKVNLDTNVFLSIKNKEDDHEYCEKIINSIEDKLIDGVLSTIVIIEVLVGFYQNIENDEADRFSSSAVLNFGVIPVNLEIAQKAAQLRAKHNIKLPDAIISASTIISKSEFFITNDKTLLMKLDTKKITPKEFVKNYLESDKNNKS</sequence>